<evidence type="ECO:0000313" key="2">
    <source>
        <dbReference type="EMBL" id="EKC74746.1"/>
    </source>
</evidence>
<protein>
    <recommendedName>
        <fullName evidence="1">DUF5683 domain-containing protein</fullName>
    </recommendedName>
</protein>
<proteinExistence type="predicted"/>
<organism evidence="2">
    <name type="scientific">human gut metagenome</name>
    <dbReference type="NCBI Taxonomy" id="408170"/>
    <lineage>
        <taxon>unclassified sequences</taxon>
        <taxon>metagenomes</taxon>
        <taxon>organismal metagenomes</taxon>
    </lineage>
</organism>
<gene>
    <name evidence="2" type="ORF">LEA_05592</name>
</gene>
<dbReference type="AlphaFoldDB" id="K1UT87"/>
<feature type="domain" description="DUF5683" evidence="1">
    <location>
        <begin position="123"/>
        <end position="225"/>
    </location>
</feature>
<evidence type="ECO:0000259" key="1">
    <source>
        <dbReference type="Pfam" id="PF18935"/>
    </source>
</evidence>
<sequence length="382" mass="43376">MAMAGLRFKLLVLLAACTLWLPAEAQLHRGARTLVRGGQFEKPDSLQRQRDSLRVAEIARQIDSMARADYAADSAAVASLRTDDLHLLDSLAEARFAAARQGIDTTTRRPAPRKRWFMSDSMSLSKVCWLSTVLPGYGQVYNKQYWKLPILYGTVGTGLALFINENRKFKPLKRAYDAYTDVSLSRTPELDALQTKMIRSNTRRQLYLGITIASYIYFIGDAAVNYSTNDVSNVKKATTLACIFPGAGQIYNRSYWKVPFVVGGFASMIYCIDWNNRGFQRFKKAYNLLADYEQHPDKYPNGPTDEFQGRYSASYIKNMRDNFRRNRDLCIIISGALYALQIIDAHVDAHLKDYDISDDLTMNLEPLVDYPYIPSMNANRPV</sequence>
<feature type="non-terminal residue" evidence="2">
    <location>
        <position position="382"/>
    </location>
</feature>
<dbReference type="EMBL" id="AJWY01003644">
    <property type="protein sequence ID" value="EKC74746.1"/>
    <property type="molecule type" value="Genomic_DNA"/>
</dbReference>
<dbReference type="Pfam" id="PF18935">
    <property type="entry name" value="DUF5683"/>
    <property type="match status" value="2"/>
</dbReference>
<name>K1UT87_9ZZZZ</name>
<accession>K1UT87</accession>
<dbReference type="InterPro" id="IPR043738">
    <property type="entry name" value="DUF5683"/>
</dbReference>
<feature type="domain" description="DUF5683" evidence="1">
    <location>
        <begin position="232"/>
        <end position="371"/>
    </location>
</feature>
<reference evidence="2" key="1">
    <citation type="journal article" date="2013" name="Environ. Microbiol.">
        <title>Microbiota from the distal guts of lean and obese adolescents exhibit partial functional redundancy besides clear differences in community structure.</title>
        <authorList>
            <person name="Ferrer M."/>
            <person name="Ruiz A."/>
            <person name="Lanza F."/>
            <person name="Haange S.B."/>
            <person name="Oberbach A."/>
            <person name="Till H."/>
            <person name="Bargiela R."/>
            <person name="Campoy C."/>
            <person name="Segura M.T."/>
            <person name="Richter M."/>
            <person name="von Bergen M."/>
            <person name="Seifert J."/>
            <person name="Suarez A."/>
        </authorList>
    </citation>
    <scope>NUCLEOTIDE SEQUENCE</scope>
</reference>
<comment type="caution">
    <text evidence="2">The sequence shown here is derived from an EMBL/GenBank/DDBJ whole genome shotgun (WGS) entry which is preliminary data.</text>
</comment>